<dbReference type="Pfam" id="PF02283">
    <property type="entry name" value="CobU"/>
    <property type="match status" value="1"/>
</dbReference>
<keyword evidence="11 20" id="KW-0808">Transferase</keyword>
<comment type="pathway">
    <text evidence="6">Cofactor biosynthesis; adenosylcobalamin biosynthesis; adenosylcobalamin from cob(II)yrinate a,c-diamide: step 5/7.</text>
</comment>
<evidence type="ECO:0000256" key="8">
    <source>
        <dbReference type="ARBA" id="ARBA00012016"/>
    </source>
</evidence>
<evidence type="ECO:0000256" key="16">
    <source>
        <dbReference type="ARBA" id="ARBA00029570"/>
    </source>
</evidence>
<feature type="binding site" evidence="19">
    <location>
        <begin position="51"/>
        <end position="54"/>
    </location>
    <ligand>
        <name>GTP</name>
        <dbReference type="ChEBI" id="CHEBI:37565"/>
    </ligand>
</feature>
<keyword evidence="10" id="KW-0169">Cobalamin biosynthesis</keyword>
<dbReference type="CDD" id="cd00544">
    <property type="entry name" value="CobU"/>
    <property type="match status" value="1"/>
</dbReference>
<dbReference type="EC" id="2.7.7.62" evidence="9"/>
<comment type="catalytic activity">
    <reaction evidence="3">
        <text>adenosylcob(III)inamide + GTP = adenosylcob(III)inamide phosphate + GDP + H(+)</text>
        <dbReference type="Rhea" id="RHEA:15765"/>
        <dbReference type="ChEBI" id="CHEBI:2480"/>
        <dbReference type="ChEBI" id="CHEBI:15378"/>
        <dbReference type="ChEBI" id="CHEBI:37565"/>
        <dbReference type="ChEBI" id="CHEBI:58189"/>
        <dbReference type="ChEBI" id="CHEBI:58502"/>
        <dbReference type="EC" id="2.7.1.156"/>
    </reaction>
</comment>
<keyword evidence="14" id="KW-0067">ATP-binding</keyword>
<name>B6G261_PEPHT</name>
<evidence type="ECO:0000256" key="18">
    <source>
        <dbReference type="PIRSR" id="PIRSR006135-1"/>
    </source>
</evidence>
<evidence type="ECO:0000256" key="19">
    <source>
        <dbReference type="PIRSR" id="PIRSR006135-2"/>
    </source>
</evidence>
<evidence type="ECO:0000256" key="2">
    <source>
        <dbReference type="ARBA" id="ARBA00000711"/>
    </source>
</evidence>
<dbReference type="EC" id="2.7.1.156" evidence="8"/>
<sequence length="185" mass="21270">MSNIVFVTGGAKSGKSAFAESLCIERNDKTGYIATSIPFDDEMKEKVRLHKERRPSNWTTYEIYEDVFKIIENVSKECDTVMLDCITLMVNNLMFKYDMNPQDLSNEELEKMDEYIFNQFEKLIEEIRNTDLYFVFVTNEIGMGVVPANKLSRIYANTAGKINQYVASHSDDVYLVISGIPVKIK</sequence>
<keyword evidence="20" id="KW-0548">Nucleotidyltransferase</keyword>
<feature type="binding site" evidence="19">
    <location>
        <position position="84"/>
    </location>
    <ligand>
        <name>GTP</name>
        <dbReference type="ChEBI" id="CHEBI:37565"/>
    </ligand>
</feature>
<dbReference type="EMBL" id="ABWP01000088">
    <property type="protein sequence ID" value="EEA84139.1"/>
    <property type="molecule type" value="Genomic_DNA"/>
</dbReference>
<dbReference type="GO" id="GO:0043752">
    <property type="term" value="F:adenosylcobinamide kinase activity"/>
    <property type="evidence" value="ECO:0007669"/>
    <property type="project" value="UniProtKB-EC"/>
</dbReference>
<evidence type="ECO:0000256" key="15">
    <source>
        <dbReference type="ARBA" id="ARBA00023134"/>
    </source>
</evidence>
<comment type="function">
    <text evidence="4">Catalyzes ATP-dependent phosphorylation of adenosylcobinamide and addition of GMP to adenosylcobinamide phosphate.</text>
</comment>
<evidence type="ECO:0000313" key="21">
    <source>
        <dbReference type="Proteomes" id="UP000003178"/>
    </source>
</evidence>
<dbReference type="GO" id="GO:0009236">
    <property type="term" value="P:cobalamin biosynthetic process"/>
    <property type="evidence" value="ECO:0007669"/>
    <property type="project" value="UniProtKB-UniPathway"/>
</dbReference>
<dbReference type="STRING" id="500633.CLOHIR_02223"/>
<dbReference type="SUPFAM" id="SSF52540">
    <property type="entry name" value="P-loop containing nucleoside triphosphate hydrolases"/>
    <property type="match status" value="1"/>
</dbReference>
<dbReference type="InterPro" id="IPR027417">
    <property type="entry name" value="P-loop_NTPase"/>
</dbReference>
<comment type="pathway">
    <text evidence="5">Cofactor biosynthesis; adenosylcobalamin biosynthesis; adenosylcobalamin from cob(II)yrinate a,c-diamide: step 6/7.</text>
</comment>
<evidence type="ECO:0000256" key="17">
    <source>
        <dbReference type="ARBA" id="ARBA00030571"/>
    </source>
</evidence>
<dbReference type="GO" id="GO:0005524">
    <property type="term" value="F:ATP binding"/>
    <property type="evidence" value="ECO:0007669"/>
    <property type="project" value="UniProtKB-KW"/>
</dbReference>
<dbReference type="UniPathway" id="UPA00148">
    <property type="reaction ID" value="UER00236"/>
</dbReference>
<dbReference type="NCBIfam" id="NF004469">
    <property type="entry name" value="PRK05800.1"/>
    <property type="match status" value="1"/>
</dbReference>
<evidence type="ECO:0000256" key="4">
    <source>
        <dbReference type="ARBA" id="ARBA00003889"/>
    </source>
</evidence>
<feature type="binding site" evidence="19">
    <location>
        <position position="62"/>
    </location>
    <ligand>
        <name>GTP</name>
        <dbReference type="ChEBI" id="CHEBI:37565"/>
    </ligand>
</feature>
<dbReference type="OrthoDB" id="9799422at2"/>
<dbReference type="eggNOG" id="COG2087">
    <property type="taxonomic scope" value="Bacteria"/>
</dbReference>
<keyword evidence="21" id="KW-1185">Reference proteome</keyword>
<protein>
    <recommendedName>
        <fullName evidence="16">Adenosylcobinamide kinase</fullName>
        <ecNumber evidence="8">2.7.1.156</ecNumber>
        <ecNumber evidence="9">2.7.7.62</ecNumber>
    </recommendedName>
    <alternativeName>
        <fullName evidence="17">Adenosylcobinamide-phosphate guanylyltransferase</fullName>
    </alternativeName>
</protein>
<dbReference type="PIRSF" id="PIRSF006135">
    <property type="entry name" value="CobU"/>
    <property type="match status" value="1"/>
</dbReference>
<feature type="binding site" evidence="19">
    <location>
        <begin position="34"/>
        <end position="36"/>
    </location>
    <ligand>
        <name>GTP</name>
        <dbReference type="ChEBI" id="CHEBI:37565"/>
    </ligand>
</feature>
<evidence type="ECO:0000256" key="6">
    <source>
        <dbReference type="ARBA" id="ARBA00005159"/>
    </source>
</evidence>
<dbReference type="GO" id="GO:0008820">
    <property type="term" value="F:cobinamide phosphate guanylyltransferase activity"/>
    <property type="evidence" value="ECO:0007669"/>
    <property type="project" value="UniProtKB-EC"/>
</dbReference>
<evidence type="ECO:0000313" key="20">
    <source>
        <dbReference type="EMBL" id="EEA84139.1"/>
    </source>
</evidence>
<evidence type="ECO:0000256" key="14">
    <source>
        <dbReference type="ARBA" id="ARBA00022840"/>
    </source>
</evidence>
<dbReference type="PANTHER" id="PTHR34848:SF1">
    <property type="entry name" value="BIFUNCTIONAL ADENOSYLCOBALAMIN BIOSYNTHESIS PROTEIN COBU"/>
    <property type="match status" value="1"/>
</dbReference>
<keyword evidence="13 20" id="KW-0418">Kinase</keyword>
<dbReference type="RefSeq" id="WP_006441063.1">
    <property type="nucleotide sequence ID" value="NZ_DS995362.1"/>
</dbReference>
<evidence type="ECO:0000256" key="9">
    <source>
        <dbReference type="ARBA" id="ARBA00012523"/>
    </source>
</evidence>
<proteinExistence type="inferred from homology"/>
<evidence type="ECO:0000256" key="11">
    <source>
        <dbReference type="ARBA" id="ARBA00022679"/>
    </source>
</evidence>
<organism evidence="20 21">
    <name type="scientific">Peptacetobacter hiranonis (strain DSM 13275 / JCM 10541 / KCTC 15199 / TO-931)</name>
    <name type="common">Clostridium hiranonis</name>
    <dbReference type="NCBI Taxonomy" id="500633"/>
    <lineage>
        <taxon>Bacteria</taxon>
        <taxon>Bacillati</taxon>
        <taxon>Bacillota</taxon>
        <taxon>Clostridia</taxon>
        <taxon>Peptostreptococcales</taxon>
        <taxon>Peptostreptococcaceae</taxon>
        <taxon>Peptacetobacter</taxon>
    </lineage>
</organism>
<dbReference type="PANTHER" id="PTHR34848">
    <property type="match status" value="1"/>
</dbReference>
<feature type="binding site" evidence="19">
    <location>
        <begin position="9"/>
        <end position="16"/>
    </location>
    <ligand>
        <name>GTP</name>
        <dbReference type="ChEBI" id="CHEBI:37565"/>
    </ligand>
</feature>
<evidence type="ECO:0000256" key="12">
    <source>
        <dbReference type="ARBA" id="ARBA00022741"/>
    </source>
</evidence>
<comment type="similarity">
    <text evidence="7">Belongs to the CobU/CobP family.</text>
</comment>
<reference evidence="20 21" key="2">
    <citation type="submission" date="2008-10" db="EMBL/GenBank/DDBJ databases">
        <title>Draft genome sequence of Clostridium hiranonis (DSM 13275).</title>
        <authorList>
            <person name="Sudarsanam P."/>
            <person name="Ley R."/>
            <person name="Guruge J."/>
            <person name="Turnbaugh P.J."/>
            <person name="Mahowald M."/>
            <person name="Liep D."/>
            <person name="Gordon J."/>
        </authorList>
    </citation>
    <scope>NUCLEOTIDE SEQUENCE [LARGE SCALE GENOMIC DNA]</scope>
    <source>
        <strain evidence="20 21">DSM 13275</strain>
    </source>
</reference>
<keyword evidence="15 19" id="KW-0342">GTP-binding</keyword>
<dbReference type="Proteomes" id="UP000003178">
    <property type="component" value="Unassembled WGS sequence"/>
</dbReference>
<evidence type="ECO:0000256" key="10">
    <source>
        <dbReference type="ARBA" id="ARBA00022573"/>
    </source>
</evidence>
<dbReference type="GO" id="GO:0005525">
    <property type="term" value="F:GTP binding"/>
    <property type="evidence" value="ECO:0007669"/>
    <property type="project" value="UniProtKB-KW"/>
</dbReference>
<evidence type="ECO:0000256" key="5">
    <source>
        <dbReference type="ARBA" id="ARBA00004692"/>
    </source>
</evidence>
<comment type="catalytic activity">
    <reaction evidence="1">
        <text>adenosylcob(III)inamide + ATP = adenosylcob(III)inamide phosphate + ADP + H(+)</text>
        <dbReference type="Rhea" id="RHEA:15769"/>
        <dbReference type="ChEBI" id="CHEBI:2480"/>
        <dbReference type="ChEBI" id="CHEBI:15378"/>
        <dbReference type="ChEBI" id="CHEBI:30616"/>
        <dbReference type="ChEBI" id="CHEBI:58502"/>
        <dbReference type="ChEBI" id="CHEBI:456216"/>
        <dbReference type="EC" id="2.7.1.156"/>
    </reaction>
</comment>
<keyword evidence="12 19" id="KW-0547">Nucleotide-binding</keyword>
<evidence type="ECO:0000256" key="1">
    <source>
        <dbReference type="ARBA" id="ARBA00000312"/>
    </source>
</evidence>
<gene>
    <name evidence="20" type="ORF">CLOHIR_02223</name>
</gene>
<evidence type="ECO:0000256" key="7">
    <source>
        <dbReference type="ARBA" id="ARBA00007490"/>
    </source>
</evidence>
<evidence type="ECO:0000256" key="13">
    <source>
        <dbReference type="ARBA" id="ARBA00022777"/>
    </source>
</evidence>
<reference evidence="20 21" key="1">
    <citation type="submission" date="2008-09" db="EMBL/GenBank/DDBJ databases">
        <authorList>
            <person name="Fulton L."/>
            <person name="Clifton S."/>
            <person name="Fulton B."/>
            <person name="Xu J."/>
            <person name="Minx P."/>
            <person name="Pepin K.H."/>
            <person name="Johnson M."/>
            <person name="Thiruvilangam P."/>
            <person name="Bhonagiri V."/>
            <person name="Nash W.E."/>
            <person name="Mardis E.R."/>
            <person name="Wilson R.K."/>
        </authorList>
    </citation>
    <scope>NUCLEOTIDE SEQUENCE [LARGE SCALE GENOMIC DNA]</scope>
    <source>
        <strain evidence="20 21">DSM 13275</strain>
    </source>
</reference>
<dbReference type="HOGENOM" id="CLU_094161_0_2_9"/>
<dbReference type="Gene3D" id="3.40.50.300">
    <property type="entry name" value="P-loop containing nucleotide triphosphate hydrolases"/>
    <property type="match status" value="1"/>
</dbReference>
<dbReference type="AlphaFoldDB" id="B6G261"/>
<feature type="active site" description="GMP-histidine intermediate" evidence="18">
    <location>
        <position position="50"/>
    </location>
</feature>
<comment type="catalytic activity">
    <reaction evidence="2">
        <text>adenosylcob(III)inamide phosphate + GTP + H(+) = adenosylcob(III)inamide-GDP + diphosphate</text>
        <dbReference type="Rhea" id="RHEA:22712"/>
        <dbReference type="ChEBI" id="CHEBI:15378"/>
        <dbReference type="ChEBI" id="CHEBI:33019"/>
        <dbReference type="ChEBI" id="CHEBI:37565"/>
        <dbReference type="ChEBI" id="CHEBI:58502"/>
        <dbReference type="ChEBI" id="CHEBI:60487"/>
        <dbReference type="EC" id="2.7.7.62"/>
    </reaction>
</comment>
<comment type="caution">
    <text evidence="20">The sequence shown here is derived from an EMBL/GenBank/DDBJ whole genome shotgun (WGS) entry which is preliminary data.</text>
</comment>
<accession>B6G261</accession>
<evidence type="ECO:0000256" key="3">
    <source>
        <dbReference type="ARBA" id="ARBA00001522"/>
    </source>
</evidence>
<dbReference type="InterPro" id="IPR003203">
    <property type="entry name" value="CobU/CobP"/>
</dbReference>